<evidence type="ECO:0000313" key="1">
    <source>
        <dbReference type="EMBL" id="RCN41216.1"/>
    </source>
</evidence>
<gene>
    <name evidence="1" type="ORF">ANCCAN_12854</name>
</gene>
<sequence length="112" mass="12326">MTVVGSGIRRNVWFAMRLCGRLQTHTIGFVGRNPALATAVSKSGGSGNLLFAFLISGRSPLMKKSIASLLGIPQRSYPYLPRISLLYFPVACMKHIRATALSGRWWIGRFEA</sequence>
<dbReference type="EMBL" id="JOJR01000246">
    <property type="protein sequence ID" value="RCN41216.1"/>
    <property type="molecule type" value="Genomic_DNA"/>
</dbReference>
<organism evidence="1 2">
    <name type="scientific">Ancylostoma caninum</name>
    <name type="common">Dog hookworm</name>
    <dbReference type="NCBI Taxonomy" id="29170"/>
    <lineage>
        <taxon>Eukaryota</taxon>
        <taxon>Metazoa</taxon>
        <taxon>Ecdysozoa</taxon>
        <taxon>Nematoda</taxon>
        <taxon>Chromadorea</taxon>
        <taxon>Rhabditida</taxon>
        <taxon>Rhabditina</taxon>
        <taxon>Rhabditomorpha</taxon>
        <taxon>Strongyloidea</taxon>
        <taxon>Ancylostomatidae</taxon>
        <taxon>Ancylostomatinae</taxon>
        <taxon>Ancylostoma</taxon>
    </lineage>
</organism>
<keyword evidence="2" id="KW-1185">Reference proteome</keyword>
<comment type="caution">
    <text evidence="1">The sequence shown here is derived from an EMBL/GenBank/DDBJ whole genome shotgun (WGS) entry which is preliminary data.</text>
</comment>
<protein>
    <submittedName>
        <fullName evidence="1">Uncharacterized protein</fullName>
    </submittedName>
</protein>
<evidence type="ECO:0000313" key="2">
    <source>
        <dbReference type="Proteomes" id="UP000252519"/>
    </source>
</evidence>
<proteinExistence type="predicted"/>
<dbReference type="AlphaFoldDB" id="A0A368G9Z6"/>
<reference evidence="1 2" key="1">
    <citation type="submission" date="2014-10" db="EMBL/GenBank/DDBJ databases">
        <title>Draft genome of the hookworm Ancylostoma caninum.</title>
        <authorList>
            <person name="Mitreva M."/>
        </authorList>
    </citation>
    <scope>NUCLEOTIDE SEQUENCE [LARGE SCALE GENOMIC DNA]</scope>
    <source>
        <strain evidence="1 2">Baltimore</strain>
    </source>
</reference>
<name>A0A368G9Z6_ANCCA</name>
<dbReference type="Proteomes" id="UP000252519">
    <property type="component" value="Unassembled WGS sequence"/>
</dbReference>
<accession>A0A368G9Z6</accession>